<reference evidence="7" key="1">
    <citation type="submission" date="2018-05" db="EMBL/GenBank/DDBJ databases">
        <authorList>
            <person name="Lanie J.A."/>
            <person name="Ng W.-L."/>
            <person name="Kazmierczak K.M."/>
            <person name="Andrzejewski T.M."/>
            <person name="Davidsen T.M."/>
            <person name="Wayne K.J."/>
            <person name="Tettelin H."/>
            <person name="Glass J.I."/>
            <person name="Rusch D."/>
            <person name="Podicherti R."/>
            <person name="Tsui H.-C.T."/>
            <person name="Winkler M.E."/>
        </authorList>
    </citation>
    <scope>NUCLEOTIDE SEQUENCE</scope>
</reference>
<name>A0A381NY54_9ZZZZ</name>
<dbReference type="Pfam" id="PF00186">
    <property type="entry name" value="DHFR_1"/>
    <property type="match status" value="1"/>
</dbReference>
<dbReference type="SUPFAM" id="SSF53597">
    <property type="entry name" value="Dihydrofolate reductase-like"/>
    <property type="match status" value="1"/>
</dbReference>
<dbReference type="PIRSF" id="PIRSF000194">
    <property type="entry name" value="DHFR"/>
    <property type="match status" value="1"/>
</dbReference>
<evidence type="ECO:0000259" key="6">
    <source>
        <dbReference type="PROSITE" id="PS51330"/>
    </source>
</evidence>
<comment type="pathway">
    <text evidence="1">Cofactor biosynthesis; tetrahydrofolate biosynthesis; 5,6,7,8-tetrahydrofolate from 7,8-dihydrofolate: step 1/1.</text>
</comment>
<dbReference type="GO" id="GO:0050661">
    <property type="term" value="F:NADP binding"/>
    <property type="evidence" value="ECO:0007669"/>
    <property type="project" value="InterPro"/>
</dbReference>
<keyword evidence="4" id="KW-0521">NADP</keyword>
<dbReference type="GO" id="GO:0046452">
    <property type="term" value="P:dihydrofolate metabolic process"/>
    <property type="evidence" value="ECO:0007669"/>
    <property type="project" value="TreeGrafter"/>
</dbReference>
<dbReference type="InterPro" id="IPR012259">
    <property type="entry name" value="DHFR"/>
</dbReference>
<gene>
    <name evidence="7" type="ORF">METZ01_LOCUS12191</name>
</gene>
<evidence type="ECO:0000256" key="4">
    <source>
        <dbReference type="ARBA" id="ARBA00022857"/>
    </source>
</evidence>
<dbReference type="GO" id="GO:0005829">
    <property type="term" value="C:cytosol"/>
    <property type="evidence" value="ECO:0007669"/>
    <property type="project" value="TreeGrafter"/>
</dbReference>
<dbReference type="InterPro" id="IPR001796">
    <property type="entry name" value="DHFR_dom"/>
</dbReference>
<evidence type="ECO:0000256" key="1">
    <source>
        <dbReference type="ARBA" id="ARBA00004903"/>
    </source>
</evidence>
<dbReference type="InterPro" id="IPR017925">
    <property type="entry name" value="DHFR_CS"/>
</dbReference>
<feature type="domain" description="DHFR" evidence="6">
    <location>
        <begin position="2"/>
        <end position="168"/>
    </location>
</feature>
<dbReference type="EMBL" id="UINC01000672">
    <property type="protein sequence ID" value="SUZ59337.1"/>
    <property type="molecule type" value="Genomic_DNA"/>
</dbReference>
<dbReference type="PROSITE" id="PS51330">
    <property type="entry name" value="DHFR_2"/>
    <property type="match status" value="1"/>
</dbReference>
<dbReference type="PANTHER" id="PTHR48069:SF3">
    <property type="entry name" value="DIHYDROFOLATE REDUCTASE"/>
    <property type="match status" value="1"/>
</dbReference>
<sequence length="176" mass="19854">MRMAMIVAMDEDGCIGKSNGLPWRLAADMARFKRLTEGDGFNAVIMGRKTWDSLPDVFRPLPERLNIVMSRHTDWANEEAETALYPGRAIEIAYADGCEECWVIGGAQIYSMYLDRVDEIHVTTVQTTGSGEVGFPEWDRSGWTEEVIESLDTDEDNEHSTRYSVWTRGPIETPGD</sequence>
<accession>A0A381NY54</accession>
<dbReference type="AlphaFoldDB" id="A0A381NY54"/>
<evidence type="ECO:0000256" key="5">
    <source>
        <dbReference type="ARBA" id="ARBA00023002"/>
    </source>
</evidence>
<dbReference type="Gene3D" id="3.40.430.10">
    <property type="entry name" value="Dihydrofolate Reductase, subunit A"/>
    <property type="match status" value="1"/>
</dbReference>
<dbReference type="EC" id="1.5.1.3" evidence="2"/>
<proteinExistence type="predicted"/>
<dbReference type="PANTHER" id="PTHR48069">
    <property type="entry name" value="DIHYDROFOLATE REDUCTASE"/>
    <property type="match status" value="1"/>
</dbReference>
<dbReference type="GO" id="GO:0046654">
    <property type="term" value="P:tetrahydrofolate biosynthetic process"/>
    <property type="evidence" value="ECO:0007669"/>
    <property type="project" value="InterPro"/>
</dbReference>
<keyword evidence="5" id="KW-0560">Oxidoreductase</keyword>
<dbReference type="GO" id="GO:0046655">
    <property type="term" value="P:folic acid metabolic process"/>
    <property type="evidence" value="ECO:0007669"/>
    <property type="project" value="TreeGrafter"/>
</dbReference>
<dbReference type="GO" id="GO:0004146">
    <property type="term" value="F:dihydrofolate reductase activity"/>
    <property type="evidence" value="ECO:0007669"/>
    <property type="project" value="UniProtKB-EC"/>
</dbReference>
<dbReference type="PRINTS" id="PR00070">
    <property type="entry name" value="DHFR"/>
</dbReference>
<dbReference type="InterPro" id="IPR024072">
    <property type="entry name" value="DHFR-like_dom_sf"/>
</dbReference>
<keyword evidence="3" id="KW-0554">One-carbon metabolism</keyword>
<evidence type="ECO:0000256" key="2">
    <source>
        <dbReference type="ARBA" id="ARBA00012856"/>
    </source>
</evidence>
<dbReference type="GO" id="GO:0006730">
    <property type="term" value="P:one-carbon metabolic process"/>
    <property type="evidence" value="ECO:0007669"/>
    <property type="project" value="UniProtKB-KW"/>
</dbReference>
<evidence type="ECO:0000256" key="3">
    <source>
        <dbReference type="ARBA" id="ARBA00022563"/>
    </source>
</evidence>
<dbReference type="PROSITE" id="PS00075">
    <property type="entry name" value="DHFR_1"/>
    <property type="match status" value="1"/>
</dbReference>
<evidence type="ECO:0000313" key="7">
    <source>
        <dbReference type="EMBL" id="SUZ59337.1"/>
    </source>
</evidence>
<dbReference type="CDD" id="cd00209">
    <property type="entry name" value="DHFR"/>
    <property type="match status" value="1"/>
</dbReference>
<organism evidence="7">
    <name type="scientific">marine metagenome</name>
    <dbReference type="NCBI Taxonomy" id="408172"/>
    <lineage>
        <taxon>unclassified sequences</taxon>
        <taxon>metagenomes</taxon>
        <taxon>ecological metagenomes</taxon>
    </lineage>
</organism>
<protein>
    <recommendedName>
        <fullName evidence="2">dihydrofolate reductase</fullName>
        <ecNumber evidence="2">1.5.1.3</ecNumber>
    </recommendedName>
</protein>